<dbReference type="Gene3D" id="3.50.30.30">
    <property type="match status" value="1"/>
</dbReference>
<sequence length="860" mass="93779">MATCHLQSFWVLFLAVSLYFAHTTSTSHVYIVYLGINQFHDPILTSKLHIQVLSDVFASEEDAKRSILYSYSNSFSGFSAKLSSSQATILARMDKVVSVFRSKTLKLHTTRSWDFLGLTLDETLVTPMEFTNGQDVVVGIFDTGVWPESESFQEKPGMRPIPSSWKGVCVEGEKFEPAKACNRKLIGARYYLKGFEQEYGPLNMSGNPEYRSARDFLGHGTHTASTAAGSMVKNASFFGIGQGTARGGAPWARVAVYKICWGINGIGSCTEADILAAFDDALHDGVHVISASFGATPPLSPFFSSSADIGSFHAMQLGITVVFSAGNDGPEPSLVQNVAPWSLCVAASTIDRSFPTEIVLDSNFTIMSNLETKFPKMIHNPAIMPLRAKQHRGTPKHSKKDSKLGQSIISKEIKGRLANAITYFVDGVCSLGNWNRKLATGRVVLCFYTPGLVYEIAQVAVKTAKGLGLIFAEPFTKPIADVDDDIPTLHVDINQGTIIGNYLAESLKLPVVQISPSKTIIGKSPAPTVVYFSSRGPSSISPDILKPDITAPGINILAAWPPQTPPTLQPSDDRLVRWNFQSGTSMSCPHVSGVGALLKSVHPGWSPAATRSAIMTTARELVLRIHHHCHGLSALSPFDLTDPNVMQLTSFHFLEIWGTLTMILPFPAYTRDASHDSILAGGSMAGSTPFDMGAGHINPLKAMDPGLIYDMKTSDYILFLCNTGYTQEQIERIVLPSSGVDTNCKNMHGPNANINYPSISVPNLRSPITIKRTVRNVGCGKKTTVYFGVAKEPDGVEVVIWPRVLIFSPSKLEKSYYVTLKPLKKSEGRYDFGEIVWSDGFHHVRSPLVVLVNNSDDFTI</sequence>
<dbReference type="InterPro" id="IPR034197">
    <property type="entry name" value="Peptidases_S8_3"/>
</dbReference>
<evidence type="ECO:0000259" key="12">
    <source>
        <dbReference type="Pfam" id="PF17766"/>
    </source>
</evidence>
<dbReference type="InterPro" id="IPR000209">
    <property type="entry name" value="Peptidase_S8/S53_dom"/>
</dbReference>
<evidence type="ECO:0000256" key="7">
    <source>
        <dbReference type="PIRSR" id="PIRSR615500-1"/>
    </source>
</evidence>
<feature type="active site" description="Charge relay system" evidence="7 8">
    <location>
        <position position="219"/>
    </location>
</feature>
<dbReference type="Pfam" id="PF17766">
    <property type="entry name" value="fn3_6"/>
    <property type="match status" value="1"/>
</dbReference>
<evidence type="ECO:0000259" key="11">
    <source>
        <dbReference type="Pfam" id="PF05922"/>
    </source>
</evidence>
<evidence type="ECO:0000256" key="1">
    <source>
        <dbReference type="ARBA" id="ARBA00011073"/>
    </source>
</evidence>
<evidence type="ECO:0000256" key="6">
    <source>
        <dbReference type="ARBA" id="ARBA00023180"/>
    </source>
</evidence>
<keyword evidence="2 8" id="KW-0645">Protease</keyword>
<evidence type="ECO:0008006" key="15">
    <source>
        <dbReference type="Google" id="ProtNLM"/>
    </source>
</evidence>
<dbReference type="SUPFAM" id="SSF52743">
    <property type="entry name" value="Subtilisin-like"/>
    <property type="match status" value="1"/>
</dbReference>
<keyword evidence="6" id="KW-0325">Glycoprotein</keyword>
<dbReference type="EMBL" id="KZ663295">
    <property type="protein sequence ID" value="PPS13977.1"/>
    <property type="molecule type" value="Genomic_DNA"/>
</dbReference>
<dbReference type="InterPro" id="IPR041469">
    <property type="entry name" value="Subtilisin-like_FN3"/>
</dbReference>
<organism evidence="13 14">
    <name type="scientific">Gossypium barbadense</name>
    <name type="common">Sea Island cotton</name>
    <name type="synonym">Hibiscus barbadensis</name>
    <dbReference type="NCBI Taxonomy" id="3634"/>
    <lineage>
        <taxon>Eukaryota</taxon>
        <taxon>Viridiplantae</taxon>
        <taxon>Streptophyta</taxon>
        <taxon>Embryophyta</taxon>
        <taxon>Tracheophyta</taxon>
        <taxon>Spermatophyta</taxon>
        <taxon>Magnoliopsida</taxon>
        <taxon>eudicotyledons</taxon>
        <taxon>Gunneridae</taxon>
        <taxon>Pentapetalae</taxon>
        <taxon>rosids</taxon>
        <taxon>malvids</taxon>
        <taxon>Malvales</taxon>
        <taxon>Malvaceae</taxon>
        <taxon>Malvoideae</taxon>
        <taxon>Gossypium</taxon>
    </lineage>
</organism>
<feature type="active site" description="Charge relay system" evidence="7 8">
    <location>
        <position position="585"/>
    </location>
</feature>
<feature type="domain" description="Peptidase S8/S53" evidence="10">
    <location>
        <begin position="133"/>
        <end position="621"/>
    </location>
</feature>
<dbReference type="InterPro" id="IPR023828">
    <property type="entry name" value="Peptidase_S8_Ser-AS"/>
</dbReference>
<dbReference type="Gene3D" id="3.30.70.80">
    <property type="entry name" value="Peptidase S8 propeptide/proteinase inhibitor I9"/>
    <property type="match status" value="1"/>
</dbReference>
<evidence type="ECO:0000259" key="10">
    <source>
        <dbReference type="Pfam" id="PF00082"/>
    </source>
</evidence>
<dbReference type="InterPro" id="IPR036852">
    <property type="entry name" value="Peptidase_S8/S53_dom_sf"/>
</dbReference>
<evidence type="ECO:0000256" key="2">
    <source>
        <dbReference type="ARBA" id="ARBA00022670"/>
    </source>
</evidence>
<dbReference type="Pfam" id="PF05922">
    <property type="entry name" value="Inhibitor_I9"/>
    <property type="match status" value="1"/>
</dbReference>
<evidence type="ECO:0000256" key="8">
    <source>
        <dbReference type="PROSITE-ProRule" id="PRU01240"/>
    </source>
</evidence>
<evidence type="ECO:0000256" key="4">
    <source>
        <dbReference type="ARBA" id="ARBA00022801"/>
    </source>
</evidence>
<keyword evidence="3 9" id="KW-0732">Signal</keyword>
<feature type="signal peptide" evidence="9">
    <location>
        <begin position="1"/>
        <end position="26"/>
    </location>
</feature>
<evidence type="ECO:0000313" key="14">
    <source>
        <dbReference type="Proteomes" id="UP000239757"/>
    </source>
</evidence>
<dbReference type="GO" id="GO:0006508">
    <property type="term" value="P:proteolysis"/>
    <property type="evidence" value="ECO:0007669"/>
    <property type="project" value="UniProtKB-KW"/>
</dbReference>
<evidence type="ECO:0000256" key="3">
    <source>
        <dbReference type="ARBA" id="ARBA00022729"/>
    </source>
</evidence>
<dbReference type="Gene3D" id="2.60.40.2310">
    <property type="match status" value="1"/>
</dbReference>
<feature type="domain" description="Subtilisin-like protease fibronectin type-III" evidence="12">
    <location>
        <begin position="753"/>
        <end position="850"/>
    </location>
</feature>
<dbReference type="InterPro" id="IPR010259">
    <property type="entry name" value="S8pro/Inhibitor_I9"/>
</dbReference>
<dbReference type="Pfam" id="PF00082">
    <property type="entry name" value="Peptidase_S8"/>
    <property type="match status" value="1"/>
</dbReference>
<dbReference type="CDD" id="cd02120">
    <property type="entry name" value="PA_subtilisin_like"/>
    <property type="match status" value="1"/>
</dbReference>
<evidence type="ECO:0000256" key="9">
    <source>
        <dbReference type="SAM" id="SignalP"/>
    </source>
</evidence>
<feature type="chain" id="PRO_5015176530" description="Subtilisin-like protease SBT3.18" evidence="9">
    <location>
        <begin position="27"/>
        <end position="860"/>
    </location>
</feature>
<dbReference type="InterPro" id="IPR015500">
    <property type="entry name" value="Peptidase_S8_subtilisin-rel"/>
</dbReference>
<reference evidence="13 14" key="1">
    <citation type="submission" date="2015-01" db="EMBL/GenBank/DDBJ databases">
        <title>Genome of allotetraploid Gossypium barbadense reveals genomic plasticity and fiber elongation in cotton evolution.</title>
        <authorList>
            <person name="Chen X."/>
            <person name="Liu X."/>
            <person name="Zhao B."/>
            <person name="Zheng H."/>
            <person name="Hu Y."/>
            <person name="Lu G."/>
            <person name="Yang C."/>
            <person name="Chen J."/>
            <person name="Shan C."/>
            <person name="Zhang L."/>
            <person name="Zhou Y."/>
            <person name="Wang L."/>
            <person name="Guo W."/>
            <person name="Bai Y."/>
            <person name="Ruan J."/>
            <person name="Shangguan X."/>
            <person name="Mao Y."/>
            <person name="Jiang J."/>
            <person name="Zhu Y."/>
            <person name="Lei J."/>
            <person name="Kang H."/>
            <person name="Chen S."/>
            <person name="He X."/>
            <person name="Wang R."/>
            <person name="Wang Y."/>
            <person name="Chen J."/>
            <person name="Wang L."/>
            <person name="Yu S."/>
            <person name="Wang B."/>
            <person name="Wei J."/>
            <person name="Song S."/>
            <person name="Lu X."/>
            <person name="Gao Z."/>
            <person name="Gu W."/>
            <person name="Deng X."/>
            <person name="Ma D."/>
            <person name="Wang S."/>
            <person name="Liang W."/>
            <person name="Fang L."/>
            <person name="Cai C."/>
            <person name="Zhu X."/>
            <person name="Zhou B."/>
            <person name="Zhang Y."/>
            <person name="Chen Z."/>
            <person name="Xu S."/>
            <person name="Zhu R."/>
            <person name="Wang S."/>
            <person name="Zhang T."/>
            <person name="Zhao G."/>
        </authorList>
    </citation>
    <scope>NUCLEOTIDE SEQUENCE [LARGE SCALE GENOMIC DNA]</scope>
    <source>
        <strain evidence="14">cv. Xinhai21</strain>
        <tissue evidence="13">Leaf</tissue>
    </source>
</reference>
<evidence type="ECO:0000256" key="5">
    <source>
        <dbReference type="ARBA" id="ARBA00022825"/>
    </source>
</evidence>
<dbReference type="InterPro" id="IPR037045">
    <property type="entry name" value="S8pro/Inhibitor_I9_sf"/>
</dbReference>
<name>A0A2P5YEF9_GOSBA</name>
<evidence type="ECO:0000313" key="13">
    <source>
        <dbReference type="EMBL" id="PPS13977.1"/>
    </source>
</evidence>
<dbReference type="FunFam" id="3.40.50.200:FF:000006">
    <property type="entry name" value="Subtilisin-like protease SBT1.5"/>
    <property type="match status" value="1"/>
</dbReference>
<dbReference type="Proteomes" id="UP000239757">
    <property type="component" value="Unassembled WGS sequence"/>
</dbReference>
<gene>
    <name evidence="13" type="ORF">GOBAR_AA06597</name>
</gene>
<dbReference type="InterPro" id="IPR045051">
    <property type="entry name" value="SBT"/>
</dbReference>
<dbReference type="GO" id="GO:0004252">
    <property type="term" value="F:serine-type endopeptidase activity"/>
    <property type="evidence" value="ECO:0007669"/>
    <property type="project" value="UniProtKB-UniRule"/>
</dbReference>
<dbReference type="PROSITE" id="PS51892">
    <property type="entry name" value="SUBTILASE"/>
    <property type="match status" value="1"/>
</dbReference>
<feature type="domain" description="Inhibitor I9" evidence="11">
    <location>
        <begin position="29"/>
        <end position="108"/>
    </location>
</feature>
<dbReference type="FunFam" id="3.30.70.80:FF:000002">
    <property type="entry name" value="Subtilisin-like protease SBT5.3"/>
    <property type="match status" value="1"/>
</dbReference>
<protein>
    <recommendedName>
        <fullName evidence="15">Subtilisin-like protease SBT3.18</fullName>
    </recommendedName>
</protein>
<dbReference type="PRINTS" id="PR00723">
    <property type="entry name" value="SUBTILISIN"/>
</dbReference>
<proteinExistence type="inferred from homology"/>
<accession>A0A2P5YEF9</accession>
<dbReference type="OrthoDB" id="10256524at2759"/>
<keyword evidence="4 8" id="KW-0378">Hydrolase</keyword>
<dbReference type="PROSITE" id="PS00138">
    <property type="entry name" value="SUBTILASE_SER"/>
    <property type="match status" value="1"/>
</dbReference>
<dbReference type="AlphaFoldDB" id="A0A2P5YEF9"/>
<dbReference type="Gene3D" id="3.40.50.200">
    <property type="entry name" value="Peptidase S8/S53 domain"/>
    <property type="match status" value="2"/>
</dbReference>
<dbReference type="PANTHER" id="PTHR10795">
    <property type="entry name" value="PROPROTEIN CONVERTASE SUBTILISIN/KEXIN"/>
    <property type="match status" value="1"/>
</dbReference>
<comment type="similarity">
    <text evidence="1 8">Belongs to the peptidase S8 family.</text>
</comment>
<dbReference type="CDD" id="cd04852">
    <property type="entry name" value="Peptidases_S8_3"/>
    <property type="match status" value="1"/>
</dbReference>
<keyword evidence="5 8" id="KW-0720">Serine protease</keyword>
<feature type="active site" description="Charge relay system" evidence="7 8">
    <location>
        <position position="142"/>
    </location>
</feature>